<dbReference type="Pfam" id="PF04082">
    <property type="entry name" value="Fungal_trans"/>
    <property type="match status" value="1"/>
</dbReference>
<dbReference type="GO" id="GO:0000435">
    <property type="term" value="P:positive regulation of transcription from RNA polymerase II promoter by galactose"/>
    <property type="evidence" value="ECO:0007669"/>
    <property type="project" value="TreeGrafter"/>
</dbReference>
<feature type="coiled-coil region" evidence="5">
    <location>
        <begin position="82"/>
        <end position="109"/>
    </location>
</feature>
<evidence type="ECO:0000256" key="4">
    <source>
        <dbReference type="ARBA" id="ARBA00023242"/>
    </source>
</evidence>
<gene>
    <name evidence="8" type="ORF">CDD81_7551</name>
</gene>
<dbReference type="InterPro" id="IPR007219">
    <property type="entry name" value="XnlR_reg_dom"/>
</dbReference>
<dbReference type="GO" id="GO:0005634">
    <property type="term" value="C:nucleus"/>
    <property type="evidence" value="ECO:0007669"/>
    <property type="project" value="TreeGrafter"/>
</dbReference>
<dbReference type="Gene3D" id="4.10.240.10">
    <property type="entry name" value="Zn(2)-C6 fungal-type DNA-binding domain"/>
    <property type="match status" value="1"/>
</dbReference>
<sequence length="745" mass="82040">MHGATTSPVDAPDAGPQKRPSVGSEAQAPRRPKRGKYTPVACDECKKRKLKCIPVDEGSCERCIASGLTCAYAAGPSQATRNKHESQQVRTLSEDVAQLRQQVADLVGTVKTLKDGVPLQRPLSASAHSQDAPTLVQSPSTSGVPPKAPQFIGPTRPAYGLVVGERSLTRMGIPTYESPPPSGAQSSSEEPEPLPRPPGSITNEAEFWLHCTPAEVARLLSVFEEEVESVYPFIDIVELSSRAEQILDVMRNRRPLDMAEGLELPVTLRDIEMTKIAVATGLVIEGHGKTELSTAMAESVERQVSRISSPEVELKEIQLLTMLSIYYFHCDEDLLAWRTIGIAAREALEMGLHRRKSLLDNFKDTGSRRLATRVFWCVYVLDRRWSFGTSLSFALADRDIDPNLPEPDADFSYLKCMVGYARLCSKLWEAIPPFGSQSQSIPEDAVQALDLRTQDWLESIPSHLRLRHPRLGLAARSQPRLLQRLRALLYLRGNHTRISIYQHFLLSASSIMANLQRAWLVVNIAQDSVEVLVHLNATTDIYSRQQNAFNYFLLSALAVIFLSVCHAPNIFTEPCRKCFLDAVELVRGFSRHSAVSRRLWKSIRGLLPRLKSLGIQSNSAEGSQGGEVAVVQQQTSPVAGSTVGGGPNNMPTADTMGSGSDFRELSHPVRAESGAVTLWDTRASSDMMADTDLSGSVPDMFQMRNDLLDLFDALGQGQSYPGEFGTNFYSPGETDAFNRRLQGLI</sequence>
<keyword evidence="4" id="KW-0539">Nucleus</keyword>
<keyword evidence="1" id="KW-0479">Metal-binding</keyword>
<dbReference type="CDD" id="cd00067">
    <property type="entry name" value="GAL4"/>
    <property type="match status" value="1"/>
</dbReference>
<keyword evidence="5" id="KW-0175">Coiled coil</keyword>
<dbReference type="SMART" id="SM00906">
    <property type="entry name" value="Fungal_trans"/>
    <property type="match status" value="1"/>
</dbReference>
<feature type="region of interest" description="Disordered" evidence="6">
    <location>
        <begin position="171"/>
        <end position="201"/>
    </location>
</feature>
<dbReference type="GO" id="GO:0000978">
    <property type="term" value="F:RNA polymerase II cis-regulatory region sequence-specific DNA binding"/>
    <property type="evidence" value="ECO:0007669"/>
    <property type="project" value="TreeGrafter"/>
</dbReference>
<evidence type="ECO:0000313" key="8">
    <source>
        <dbReference type="EMBL" id="PHH62120.1"/>
    </source>
</evidence>
<keyword evidence="9" id="KW-1185">Reference proteome</keyword>
<keyword evidence="3" id="KW-0804">Transcription</keyword>
<dbReference type="InterPro" id="IPR051127">
    <property type="entry name" value="Fungal_SecMet_Regulators"/>
</dbReference>
<organism evidence="8 9">
    <name type="scientific">Ophiocordyceps australis</name>
    <dbReference type="NCBI Taxonomy" id="1399860"/>
    <lineage>
        <taxon>Eukaryota</taxon>
        <taxon>Fungi</taxon>
        <taxon>Dikarya</taxon>
        <taxon>Ascomycota</taxon>
        <taxon>Pezizomycotina</taxon>
        <taxon>Sordariomycetes</taxon>
        <taxon>Hypocreomycetidae</taxon>
        <taxon>Hypocreales</taxon>
        <taxon>Ophiocordycipitaceae</taxon>
        <taxon>Ophiocordyceps</taxon>
    </lineage>
</organism>
<dbReference type="OrthoDB" id="39175at2759"/>
<dbReference type="PANTHER" id="PTHR47424:SF5">
    <property type="entry name" value="ZN(II)2CYS6 TRANSCRIPTION FACTOR (EUROFUNG)"/>
    <property type="match status" value="1"/>
</dbReference>
<reference evidence="8 9" key="1">
    <citation type="submission" date="2017-06" db="EMBL/GenBank/DDBJ databases">
        <title>Ant-infecting Ophiocordyceps genomes reveal a high diversity of potential behavioral manipulation genes and a possible major role for enterotoxins.</title>
        <authorList>
            <person name="De Bekker C."/>
            <person name="Evans H.C."/>
            <person name="Brachmann A."/>
            <person name="Hughes D.P."/>
        </authorList>
    </citation>
    <scope>NUCLEOTIDE SEQUENCE [LARGE SCALE GENOMIC DNA]</scope>
    <source>
        <strain evidence="8 9">Map64</strain>
    </source>
</reference>
<dbReference type="Proteomes" id="UP000226192">
    <property type="component" value="Unassembled WGS sequence"/>
</dbReference>
<feature type="domain" description="Zn(2)-C6 fungal-type" evidence="7">
    <location>
        <begin position="41"/>
        <end position="72"/>
    </location>
</feature>
<feature type="compositionally biased region" description="Polar residues" evidence="6">
    <location>
        <begin position="126"/>
        <end position="143"/>
    </location>
</feature>
<name>A0A2C5Y3X4_9HYPO</name>
<protein>
    <recommendedName>
        <fullName evidence="7">Zn(2)-C6 fungal-type domain-containing protein</fullName>
    </recommendedName>
</protein>
<dbReference type="InterPro" id="IPR036864">
    <property type="entry name" value="Zn2-C6_fun-type_DNA-bd_sf"/>
</dbReference>
<keyword evidence="2" id="KW-0805">Transcription regulation</keyword>
<evidence type="ECO:0000313" key="9">
    <source>
        <dbReference type="Proteomes" id="UP000226192"/>
    </source>
</evidence>
<dbReference type="AlphaFoldDB" id="A0A2C5Y3X4"/>
<dbReference type="GO" id="GO:0000981">
    <property type="term" value="F:DNA-binding transcription factor activity, RNA polymerase II-specific"/>
    <property type="evidence" value="ECO:0007669"/>
    <property type="project" value="InterPro"/>
</dbReference>
<evidence type="ECO:0000256" key="1">
    <source>
        <dbReference type="ARBA" id="ARBA00022723"/>
    </source>
</evidence>
<evidence type="ECO:0000256" key="3">
    <source>
        <dbReference type="ARBA" id="ARBA00023163"/>
    </source>
</evidence>
<dbReference type="SUPFAM" id="SSF57701">
    <property type="entry name" value="Zn2/Cys6 DNA-binding domain"/>
    <property type="match status" value="1"/>
</dbReference>
<evidence type="ECO:0000256" key="6">
    <source>
        <dbReference type="SAM" id="MobiDB-lite"/>
    </source>
</evidence>
<dbReference type="STRING" id="1399860.A0A2C5Y3X4"/>
<feature type="region of interest" description="Disordered" evidence="6">
    <location>
        <begin position="1"/>
        <end position="38"/>
    </location>
</feature>
<dbReference type="PROSITE" id="PS00463">
    <property type="entry name" value="ZN2_CY6_FUNGAL_1"/>
    <property type="match status" value="1"/>
</dbReference>
<dbReference type="SMART" id="SM00066">
    <property type="entry name" value="GAL4"/>
    <property type="match status" value="1"/>
</dbReference>
<dbReference type="EMBL" id="NJET01000081">
    <property type="protein sequence ID" value="PHH62120.1"/>
    <property type="molecule type" value="Genomic_DNA"/>
</dbReference>
<dbReference type="PROSITE" id="PS50048">
    <property type="entry name" value="ZN2_CY6_FUNGAL_2"/>
    <property type="match status" value="1"/>
</dbReference>
<dbReference type="PANTHER" id="PTHR47424">
    <property type="entry name" value="REGULATORY PROTEIN GAL4"/>
    <property type="match status" value="1"/>
</dbReference>
<dbReference type="GO" id="GO:0006351">
    <property type="term" value="P:DNA-templated transcription"/>
    <property type="evidence" value="ECO:0007669"/>
    <property type="project" value="InterPro"/>
</dbReference>
<proteinExistence type="predicted"/>
<feature type="region of interest" description="Disordered" evidence="6">
    <location>
        <begin position="123"/>
        <end position="156"/>
    </location>
</feature>
<dbReference type="GO" id="GO:0008270">
    <property type="term" value="F:zinc ion binding"/>
    <property type="evidence" value="ECO:0007669"/>
    <property type="project" value="InterPro"/>
</dbReference>
<dbReference type="CDD" id="cd12148">
    <property type="entry name" value="fungal_TF_MHR"/>
    <property type="match status" value="1"/>
</dbReference>
<dbReference type="InterPro" id="IPR001138">
    <property type="entry name" value="Zn2Cys6_DnaBD"/>
</dbReference>
<accession>A0A2C5Y3X4</accession>
<evidence type="ECO:0000256" key="5">
    <source>
        <dbReference type="SAM" id="Coils"/>
    </source>
</evidence>
<comment type="caution">
    <text evidence="8">The sequence shown here is derived from an EMBL/GenBank/DDBJ whole genome shotgun (WGS) entry which is preliminary data.</text>
</comment>
<dbReference type="Pfam" id="PF00172">
    <property type="entry name" value="Zn_clus"/>
    <property type="match status" value="1"/>
</dbReference>
<evidence type="ECO:0000256" key="2">
    <source>
        <dbReference type="ARBA" id="ARBA00023015"/>
    </source>
</evidence>
<evidence type="ECO:0000259" key="7">
    <source>
        <dbReference type="PROSITE" id="PS50048"/>
    </source>
</evidence>